<dbReference type="Proteomes" id="UP001201980">
    <property type="component" value="Unassembled WGS sequence"/>
</dbReference>
<comment type="caution">
    <text evidence="1">The sequence shown here is derived from an EMBL/GenBank/DDBJ whole genome shotgun (WGS) entry which is preliminary data.</text>
</comment>
<keyword evidence="2" id="KW-1185">Reference proteome</keyword>
<dbReference type="EMBL" id="JAKWBI020000138">
    <property type="protein sequence ID" value="KAJ2901769.1"/>
    <property type="molecule type" value="Genomic_DNA"/>
</dbReference>
<name>A0AAD5RQD3_9PEZI</name>
<reference evidence="1" key="1">
    <citation type="submission" date="2022-07" db="EMBL/GenBank/DDBJ databases">
        <title>Draft genome sequence of Zalerion maritima ATCC 34329, a (micro)plastics degrading marine fungus.</title>
        <authorList>
            <person name="Paco A."/>
            <person name="Goncalves M.F.M."/>
            <person name="Rocha-Santos T.A.P."/>
            <person name="Alves A."/>
        </authorList>
    </citation>
    <scope>NUCLEOTIDE SEQUENCE</scope>
    <source>
        <strain evidence="1">ATCC 34329</strain>
    </source>
</reference>
<protein>
    <submittedName>
        <fullName evidence="1">Uncharacterized protein</fullName>
    </submittedName>
</protein>
<accession>A0AAD5RQD3</accession>
<evidence type="ECO:0000313" key="2">
    <source>
        <dbReference type="Proteomes" id="UP001201980"/>
    </source>
</evidence>
<evidence type="ECO:0000313" key="1">
    <source>
        <dbReference type="EMBL" id="KAJ2901769.1"/>
    </source>
</evidence>
<organism evidence="1 2">
    <name type="scientific">Zalerion maritima</name>
    <dbReference type="NCBI Taxonomy" id="339359"/>
    <lineage>
        <taxon>Eukaryota</taxon>
        <taxon>Fungi</taxon>
        <taxon>Dikarya</taxon>
        <taxon>Ascomycota</taxon>
        <taxon>Pezizomycotina</taxon>
        <taxon>Sordariomycetes</taxon>
        <taxon>Lulworthiomycetidae</taxon>
        <taxon>Lulworthiales</taxon>
        <taxon>Lulworthiaceae</taxon>
        <taxon>Zalerion</taxon>
    </lineage>
</organism>
<proteinExistence type="predicted"/>
<dbReference type="AlphaFoldDB" id="A0AAD5RQD3"/>
<sequence>MNLSGSQISTKRATLDMGRARKGVTAGNHLIGPLWGCMCRSWLREVEEGRQRFSVFFSEEEDSYRFEVSAPDKASFAGVWLAVGQWLKHGGGSWSADSLEYAHVAFRKAMAMNMIQMAKKYNGEIIPISYEGDVPEDDDREAGETNSFWVWDAGGHLTQLREELLLQEVRTSRWNPLPLRQI</sequence>
<gene>
    <name evidence="1" type="ORF">MKZ38_001389</name>
</gene>